<feature type="domain" description="Aminotransferase class I/classII large" evidence="13">
    <location>
        <begin position="36"/>
        <end position="375"/>
    </location>
</feature>
<comment type="cofactor">
    <cofactor evidence="1 12">
        <name>pyridoxal 5'-phosphate</name>
        <dbReference type="ChEBI" id="CHEBI:597326"/>
    </cofactor>
</comment>
<evidence type="ECO:0000256" key="12">
    <source>
        <dbReference type="RuleBase" id="RU003693"/>
    </source>
</evidence>
<dbReference type="Gene3D" id="3.90.1150.10">
    <property type="entry name" value="Aspartate Aminotransferase, domain 1"/>
    <property type="match status" value="1"/>
</dbReference>
<accession>A0ABT1JPD9</accession>
<comment type="catalytic activity">
    <reaction evidence="11">
        <text>6-carboxyhexanoyl-[ACP] + L-alanine + H(+) = (8S)-8-amino-7-oxononanoate + holo-[ACP] + CO2</text>
        <dbReference type="Rhea" id="RHEA:42288"/>
        <dbReference type="Rhea" id="RHEA-COMP:9685"/>
        <dbReference type="Rhea" id="RHEA-COMP:9955"/>
        <dbReference type="ChEBI" id="CHEBI:15378"/>
        <dbReference type="ChEBI" id="CHEBI:16526"/>
        <dbReference type="ChEBI" id="CHEBI:57972"/>
        <dbReference type="ChEBI" id="CHEBI:64479"/>
        <dbReference type="ChEBI" id="CHEBI:78846"/>
        <dbReference type="ChEBI" id="CHEBI:149468"/>
        <dbReference type="EC" id="2.3.1.47"/>
    </reaction>
</comment>
<evidence type="ECO:0000256" key="9">
    <source>
        <dbReference type="ARBA" id="ARBA00032610"/>
    </source>
</evidence>
<evidence type="ECO:0000313" key="14">
    <source>
        <dbReference type="EMBL" id="MCP2334395.1"/>
    </source>
</evidence>
<dbReference type="SUPFAM" id="SSF53383">
    <property type="entry name" value="PLP-dependent transferases"/>
    <property type="match status" value="1"/>
</dbReference>
<comment type="similarity">
    <text evidence="3">Belongs to the class-II pyridoxal-phosphate-dependent aminotransferase family. BioF subfamily.</text>
</comment>
<comment type="pathway">
    <text evidence="2">Cofactor biosynthesis; biotin biosynthesis.</text>
</comment>
<dbReference type="PROSITE" id="PS00599">
    <property type="entry name" value="AA_TRANSFER_CLASS_2"/>
    <property type="match status" value="1"/>
</dbReference>
<dbReference type="InterPro" id="IPR004839">
    <property type="entry name" value="Aminotransferase_I/II_large"/>
</dbReference>
<dbReference type="Pfam" id="PF00155">
    <property type="entry name" value="Aminotran_1_2"/>
    <property type="match status" value="1"/>
</dbReference>
<organism evidence="14 15">
    <name type="scientific">Actinoalloteichus caeruleus DSM 43889</name>
    <dbReference type="NCBI Taxonomy" id="1120930"/>
    <lineage>
        <taxon>Bacteria</taxon>
        <taxon>Bacillati</taxon>
        <taxon>Actinomycetota</taxon>
        <taxon>Actinomycetes</taxon>
        <taxon>Pseudonocardiales</taxon>
        <taxon>Pseudonocardiaceae</taxon>
        <taxon>Actinoalloteichus</taxon>
        <taxon>Actinoalloteichus cyanogriseus</taxon>
    </lineage>
</organism>
<dbReference type="InterPro" id="IPR015422">
    <property type="entry name" value="PyrdxlP-dep_Trfase_small"/>
</dbReference>
<keyword evidence="6" id="KW-0808">Transferase</keyword>
<comment type="caution">
    <text evidence="14">The sequence shown here is derived from an EMBL/GenBank/DDBJ whole genome shotgun (WGS) entry which is preliminary data.</text>
</comment>
<dbReference type="Proteomes" id="UP000791080">
    <property type="component" value="Unassembled WGS sequence"/>
</dbReference>
<evidence type="ECO:0000256" key="8">
    <source>
        <dbReference type="ARBA" id="ARBA00022898"/>
    </source>
</evidence>
<keyword evidence="8 12" id="KW-0663">Pyridoxal phosphate</keyword>
<dbReference type="PANTHER" id="PTHR13693:SF100">
    <property type="entry name" value="8-AMINO-7-OXONONANOATE SYNTHASE"/>
    <property type="match status" value="1"/>
</dbReference>
<keyword evidence="7" id="KW-0093">Biotin biosynthesis</keyword>
<dbReference type="EMBL" id="AUBJ02000001">
    <property type="protein sequence ID" value="MCP2334395.1"/>
    <property type="molecule type" value="Genomic_DNA"/>
</dbReference>
<evidence type="ECO:0000256" key="3">
    <source>
        <dbReference type="ARBA" id="ARBA00010008"/>
    </source>
</evidence>
<protein>
    <recommendedName>
        <fullName evidence="5">8-amino-7-oxononanoate synthase</fullName>
        <ecNumber evidence="5">2.3.1.47</ecNumber>
    </recommendedName>
    <alternativeName>
        <fullName evidence="9">7-keto-8-amino-pelargonic acid synthase</fullName>
    </alternativeName>
    <alternativeName>
        <fullName evidence="10">8-amino-7-ketopelargonate synthase</fullName>
    </alternativeName>
</protein>
<gene>
    <name evidence="14" type="ORF">G443_004665</name>
</gene>
<dbReference type="InterPro" id="IPR015424">
    <property type="entry name" value="PyrdxlP-dep_Trfase"/>
</dbReference>
<proteinExistence type="inferred from homology"/>
<dbReference type="PANTHER" id="PTHR13693">
    <property type="entry name" value="CLASS II AMINOTRANSFERASE/8-AMINO-7-OXONONANOATE SYNTHASE"/>
    <property type="match status" value="1"/>
</dbReference>
<dbReference type="InterPro" id="IPR050087">
    <property type="entry name" value="AON_synthase_class-II"/>
</dbReference>
<evidence type="ECO:0000313" key="15">
    <source>
        <dbReference type="Proteomes" id="UP000791080"/>
    </source>
</evidence>
<name>A0ABT1JPD9_ACTCY</name>
<dbReference type="Gene3D" id="3.40.640.10">
    <property type="entry name" value="Type I PLP-dependent aspartate aminotransferase-like (Major domain)"/>
    <property type="match status" value="1"/>
</dbReference>
<dbReference type="InterPro" id="IPR001917">
    <property type="entry name" value="Aminotrans_II_pyridoxalP_BS"/>
</dbReference>
<evidence type="ECO:0000256" key="4">
    <source>
        <dbReference type="ARBA" id="ARBA00011738"/>
    </source>
</evidence>
<dbReference type="EC" id="2.3.1.47" evidence="5"/>
<evidence type="ECO:0000256" key="6">
    <source>
        <dbReference type="ARBA" id="ARBA00022679"/>
    </source>
</evidence>
<evidence type="ECO:0000256" key="5">
    <source>
        <dbReference type="ARBA" id="ARBA00013187"/>
    </source>
</evidence>
<evidence type="ECO:0000256" key="11">
    <source>
        <dbReference type="ARBA" id="ARBA00047715"/>
    </source>
</evidence>
<evidence type="ECO:0000256" key="2">
    <source>
        <dbReference type="ARBA" id="ARBA00004746"/>
    </source>
</evidence>
<sequence length="386" mass="38772">MIEVGNVFGWLATKAAARERAGLRRLLRARDGAEAVLDLAGNDYLGLSRHPAVIEAAEAALRRWGAGSTGSRLVTGSTTAHAALEEEIADFCGAEAAVVLSSGYLANLAALTALATPNTRVVVDAYNHASLVDGARLARGSTVPFAHADVAAAEEALATNPSRRALVVTDSVFSVDGDLTDLGALAASCSRFGAALLVDDAHGLGVVGPGGQGAVAAAGLAGRPDVVVTATLSKALGGQGGVVLGSRTVVRHLVETARPFLFDTALAPASAAAALAALRVLRAEPGLAARVRLRSAELSRGLVAAGLPASTPAGAVVSVRAPGPRAAAAWAERCREAGVAVGCFRPPSAPDGGSRLRLGARADLTPEDVRRAVAAVRAAALDVPEG</sequence>
<reference evidence="14 15" key="1">
    <citation type="submission" date="2022-06" db="EMBL/GenBank/DDBJ databases">
        <title>Genomic Encyclopedia of Type Strains, Phase I: the one thousand microbial genomes (KMG-I) project.</title>
        <authorList>
            <person name="Kyrpides N."/>
        </authorList>
    </citation>
    <scope>NUCLEOTIDE SEQUENCE [LARGE SCALE GENOMIC DNA]</scope>
    <source>
        <strain evidence="14 15">DSM 43889</strain>
    </source>
</reference>
<comment type="subunit">
    <text evidence="4">Homodimer.</text>
</comment>
<evidence type="ECO:0000256" key="10">
    <source>
        <dbReference type="ARBA" id="ARBA00033381"/>
    </source>
</evidence>
<evidence type="ECO:0000256" key="7">
    <source>
        <dbReference type="ARBA" id="ARBA00022756"/>
    </source>
</evidence>
<keyword evidence="15" id="KW-1185">Reference proteome</keyword>
<dbReference type="InterPro" id="IPR015421">
    <property type="entry name" value="PyrdxlP-dep_Trfase_major"/>
</dbReference>
<evidence type="ECO:0000256" key="1">
    <source>
        <dbReference type="ARBA" id="ARBA00001933"/>
    </source>
</evidence>
<evidence type="ECO:0000259" key="13">
    <source>
        <dbReference type="Pfam" id="PF00155"/>
    </source>
</evidence>
<dbReference type="RefSeq" id="WP_026419946.1">
    <property type="nucleotide sequence ID" value="NZ_AUBJ02000001.1"/>
</dbReference>